<accession>A0ABW0QJZ5</accession>
<evidence type="ECO:0000256" key="1">
    <source>
        <dbReference type="ARBA" id="ARBA00004167"/>
    </source>
</evidence>
<dbReference type="Pfam" id="PF04357">
    <property type="entry name" value="TamB"/>
    <property type="match status" value="1"/>
</dbReference>
<sequence>MSTTTAPAAAAPTPPRRRWLRRLGIALLLTLALLALLALAAGWLLGTGAGLRFALARVEAASAGALQVRQARGRLIGPLDLAGIRYDDDGEGTVARVATLHLDLRFWPLLTGRVHVIVLDADGVEVTLPPPAPANGTASGRLSLEPPIGLILDRVRVGTLKVSRAGEPLFASNQLELAGSWTRQGIELRQLTLQAPDGHVGLAGKLAVGRNYRGDGKASFAWKVGDTEYAGDLLAHGDGQRAHLEVRLSAPTVAQLQLDLDQGSDLAWTARLDAPRFDPRPLLGGGSLKALALALQGHGDRHGGMLDGRIDLNDYRLLLQPLRAQFSHDYTTLDLQRVSLGSPQVKGQLEASGTVQLAARPLSGELAIRWNDLLLPAALAGQELASHGALTASGSVGKYHAEGDLEVGPPGRPTRLALNLDGNARLITLHTLALKQAQGGLQANGTLSLQPIVAWQAEVSANRFDPGQIFAGWNGALDADIVSRGSLPAAGPDATLEIRRLTGKLRERAVSGGGKLHLSPSQVVDGRLRLASGDSTLQLDARPGNSNDAELQLVVASLGDWLPNAGGRLDGHFAIRGRQPKLSINGQLHGQALSWQQQRAENLRLIVGVPDLTRPAGKLDLQASGLILQGLTFQRLHLLAEGSQGDHVLQVEAHGTQLSGQLALHGARQGSSWNGTLSRLDLQPQGMPGWHLLQPSRLSYDEGAMSLSELCLGAGDPRLCVAAKRDRPGNLDASYRLNKLPLALLLNAAGEADLPIRADGLLQGSGEIWRSAGGTLGGHASIGSARGSISYADRTDAPLLHYTQLQLNAEFGATSQRIDVHSGLDDGGRIDGRVTLSGAQQTLAGRLDLHLNNLAFIELLSSDVASVKGHADGHFLVAGTLQQPALSGQATLDGLSAEVPAAGLKLSQGRLRVGSTDARQFQIEGSVMSGHGTLAVSGHAGLGATAQTAITLKGSRFTAADIPAARLVVSPDLTLQQDATGIRIGGSLGIDSADVNADKLPGAGATQASPDVVVIDEKQQQQAVRKLPISALVKVDLGSKTHIVGMGLDGRVTGVLTVREQPGRATTGQGQIAVDGTYRAYGQKLDIQRGQLLFASTPIDNPGLNIRAVRKLNPNATIDAGQQVGLYVTGTAQRPILTVFSNPAMEQSDALSYLITGKPLSEVRGGEGNMVTAAAQALGSAGGNLLARSVGSRLGIDDIGVASNAALGGGSAFTVGKYLSPRLYLSYGVGLFEPGEVITLRYRLSKRWNFEAQQATEFSRASLNYRLER</sequence>
<evidence type="ECO:0000313" key="7">
    <source>
        <dbReference type="Proteomes" id="UP001596114"/>
    </source>
</evidence>
<name>A0ABW0QJZ5_9GAMM</name>
<evidence type="ECO:0000313" key="6">
    <source>
        <dbReference type="EMBL" id="MFC5524665.1"/>
    </source>
</evidence>
<dbReference type="RefSeq" id="WP_377317062.1">
    <property type="nucleotide sequence ID" value="NZ_JBHSNF010000001.1"/>
</dbReference>
<dbReference type="PANTHER" id="PTHR36985:SF1">
    <property type="entry name" value="TRANSLOCATION AND ASSEMBLY MODULE SUBUNIT TAMB"/>
    <property type="match status" value="1"/>
</dbReference>
<dbReference type="InterPro" id="IPR007452">
    <property type="entry name" value="TamB_C"/>
</dbReference>
<evidence type="ECO:0000259" key="5">
    <source>
        <dbReference type="Pfam" id="PF04357"/>
    </source>
</evidence>
<comment type="subcellular location">
    <subcellularLocation>
        <location evidence="1">Membrane</location>
        <topology evidence="1">Single-pass membrane protein</topology>
    </subcellularLocation>
</comment>
<feature type="domain" description="Translocation and assembly module TamB C-terminal" evidence="5">
    <location>
        <begin position="929"/>
        <end position="1268"/>
    </location>
</feature>
<evidence type="ECO:0000256" key="2">
    <source>
        <dbReference type="ARBA" id="ARBA00022692"/>
    </source>
</evidence>
<protein>
    <submittedName>
        <fullName evidence="6">Translocation/assembly module TamB domain-containing protein</fullName>
    </submittedName>
</protein>
<keyword evidence="7" id="KW-1185">Reference proteome</keyword>
<proteinExistence type="predicted"/>
<organism evidence="6 7">
    <name type="scientific">Rhodanobacter ginsengisoli</name>
    <dbReference type="NCBI Taxonomy" id="418646"/>
    <lineage>
        <taxon>Bacteria</taxon>
        <taxon>Pseudomonadati</taxon>
        <taxon>Pseudomonadota</taxon>
        <taxon>Gammaproteobacteria</taxon>
        <taxon>Lysobacterales</taxon>
        <taxon>Rhodanobacteraceae</taxon>
        <taxon>Rhodanobacter</taxon>
    </lineage>
</organism>
<keyword evidence="4" id="KW-0472">Membrane</keyword>
<evidence type="ECO:0000256" key="4">
    <source>
        <dbReference type="ARBA" id="ARBA00023136"/>
    </source>
</evidence>
<reference evidence="7" key="1">
    <citation type="journal article" date="2019" name="Int. J. Syst. Evol. Microbiol.">
        <title>The Global Catalogue of Microorganisms (GCM) 10K type strain sequencing project: providing services to taxonomists for standard genome sequencing and annotation.</title>
        <authorList>
            <consortium name="The Broad Institute Genomics Platform"/>
            <consortium name="The Broad Institute Genome Sequencing Center for Infectious Disease"/>
            <person name="Wu L."/>
            <person name="Ma J."/>
        </authorList>
    </citation>
    <scope>NUCLEOTIDE SEQUENCE [LARGE SCALE GENOMIC DNA]</scope>
    <source>
        <strain evidence="7">CGMCC 1.16619</strain>
    </source>
</reference>
<keyword evidence="2" id="KW-0812">Transmembrane</keyword>
<evidence type="ECO:0000256" key="3">
    <source>
        <dbReference type="ARBA" id="ARBA00022989"/>
    </source>
</evidence>
<dbReference type="Proteomes" id="UP001596114">
    <property type="component" value="Unassembled WGS sequence"/>
</dbReference>
<keyword evidence="3" id="KW-1133">Transmembrane helix</keyword>
<dbReference type="EMBL" id="JBHSNF010000001">
    <property type="protein sequence ID" value="MFC5524665.1"/>
    <property type="molecule type" value="Genomic_DNA"/>
</dbReference>
<comment type="caution">
    <text evidence="6">The sequence shown here is derived from an EMBL/GenBank/DDBJ whole genome shotgun (WGS) entry which is preliminary data.</text>
</comment>
<gene>
    <name evidence="6" type="ORF">ACFPPA_02815</name>
</gene>
<dbReference type="PANTHER" id="PTHR36985">
    <property type="entry name" value="TRANSLOCATION AND ASSEMBLY MODULE SUBUNIT TAMB"/>
    <property type="match status" value="1"/>
</dbReference>